<evidence type="ECO:0000256" key="2">
    <source>
        <dbReference type="ARBA" id="ARBA00008335"/>
    </source>
</evidence>
<dbReference type="PANTHER" id="PTHR23511:SF12">
    <property type="entry name" value="TRANSPORTER, PUTATIVE (AFU_ORTHOLOGUE AFUA_7G01740)-RELATED"/>
    <property type="match status" value="1"/>
</dbReference>
<dbReference type="Gene3D" id="1.20.1250.20">
    <property type="entry name" value="MFS general substrate transporter like domains"/>
    <property type="match status" value="1"/>
</dbReference>
<feature type="transmembrane region" description="Helical" evidence="7">
    <location>
        <begin position="185"/>
        <end position="203"/>
    </location>
</feature>
<dbReference type="OrthoDB" id="4139357at2759"/>
<feature type="transmembrane region" description="Helical" evidence="7">
    <location>
        <begin position="324"/>
        <end position="351"/>
    </location>
</feature>
<dbReference type="InterPro" id="IPR020846">
    <property type="entry name" value="MFS_dom"/>
</dbReference>
<dbReference type="RefSeq" id="XP_043049313.1">
    <property type="nucleotide sequence ID" value="XM_043191301.1"/>
</dbReference>
<evidence type="ECO:0000256" key="6">
    <source>
        <dbReference type="ARBA" id="ARBA00023136"/>
    </source>
</evidence>
<dbReference type="GO" id="GO:0022857">
    <property type="term" value="F:transmembrane transporter activity"/>
    <property type="evidence" value="ECO:0007669"/>
    <property type="project" value="InterPro"/>
</dbReference>
<dbReference type="GeneID" id="66113831"/>
<dbReference type="Proteomes" id="UP000790833">
    <property type="component" value="Unassembled WGS sequence"/>
</dbReference>
<dbReference type="CDD" id="cd17316">
    <property type="entry name" value="MFS_SV2_like"/>
    <property type="match status" value="1"/>
</dbReference>
<dbReference type="Pfam" id="PF00083">
    <property type="entry name" value="Sugar_tr"/>
    <property type="match status" value="1"/>
</dbReference>
<name>A0A9P7V9A0_9ASCO</name>
<dbReference type="PROSITE" id="PS50850">
    <property type="entry name" value="MFS"/>
    <property type="match status" value="1"/>
</dbReference>
<feature type="transmembrane region" description="Helical" evidence="7">
    <location>
        <begin position="223"/>
        <end position="244"/>
    </location>
</feature>
<keyword evidence="4 7" id="KW-0812">Transmembrane</keyword>
<evidence type="ECO:0000256" key="7">
    <source>
        <dbReference type="SAM" id="Phobius"/>
    </source>
</evidence>
<keyword evidence="3" id="KW-0813">Transport</keyword>
<keyword evidence="5 7" id="KW-1133">Transmembrane helix</keyword>
<organism evidence="9 10">
    <name type="scientific">Scheffersomyces spartinae</name>
    <dbReference type="NCBI Taxonomy" id="45513"/>
    <lineage>
        <taxon>Eukaryota</taxon>
        <taxon>Fungi</taxon>
        <taxon>Dikarya</taxon>
        <taxon>Ascomycota</taxon>
        <taxon>Saccharomycotina</taxon>
        <taxon>Pichiomycetes</taxon>
        <taxon>Debaryomycetaceae</taxon>
        <taxon>Scheffersomyces</taxon>
    </lineage>
</organism>
<dbReference type="GO" id="GO:0016020">
    <property type="term" value="C:membrane"/>
    <property type="evidence" value="ECO:0007669"/>
    <property type="project" value="UniProtKB-SubCell"/>
</dbReference>
<dbReference type="PANTHER" id="PTHR23511">
    <property type="entry name" value="SYNAPTIC VESICLE GLYCOPROTEIN 2"/>
    <property type="match status" value="1"/>
</dbReference>
<accession>A0A9P7V9A0</accession>
<evidence type="ECO:0000313" key="10">
    <source>
        <dbReference type="Proteomes" id="UP000790833"/>
    </source>
</evidence>
<feature type="transmembrane region" description="Helical" evidence="7">
    <location>
        <begin position="454"/>
        <end position="477"/>
    </location>
</feature>
<feature type="transmembrane region" description="Helical" evidence="7">
    <location>
        <begin position="371"/>
        <end position="390"/>
    </location>
</feature>
<evidence type="ECO:0000259" key="8">
    <source>
        <dbReference type="PROSITE" id="PS50850"/>
    </source>
</evidence>
<dbReference type="InterPro" id="IPR036259">
    <property type="entry name" value="MFS_trans_sf"/>
</dbReference>
<evidence type="ECO:0000313" key="9">
    <source>
        <dbReference type="EMBL" id="KAG7193765.1"/>
    </source>
</evidence>
<comment type="subcellular location">
    <subcellularLocation>
        <location evidence="1">Membrane</location>
        <topology evidence="1">Multi-pass membrane protein</topology>
    </subcellularLocation>
</comment>
<dbReference type="FunFam" id="1.20.1250.20:FF:000171">
    <property type="entry name" value="MFS general substrate transporter"/>
    <property type="match status" value="1"/>
</dbReference>
<dbReference type="InterPro" id="IPR005828">
    <property type="entry name" value="MFS_sugar_transport-like"/>
</dbReference>
<comment type="similarity">
    <text evidence="2">Belongs to the major facilitator superfamily.</text>
</comment>
<feature type="transmembrane region" description="Helical" evidence="7">
    <location>
        <begin position="421"/>
        <end position="442"/>
    </location>
</feature>
<evidence type="ECO:0000256" key="1">
    <source>
        <dbReference type="ARBA" id="ARBA00004141"/>
    </source>
</evidence>
<evidence type="ECO:0000256" key="4">
    <source>
        <dbReference type="ARBA" id="ARBA00022692"/>
    </source>
</evidence>
<reference evidence="9" key="1">
    <citation type="submission" date="2021-03" db="EMBL/GenBank/DDBJ databases">
        <authorList>
            <person name="Palmer J.M."/>
        </authorList>
    </citation>
    <scope>NUCLEOTIDE SEQUENCE</scope>
    <source>
        <strain evidence="9">ARV_011</strain>
    </source>
</reference>
<feature type="transmembrane region" description="Helical" evidence="7">
    <location>
        <begin position="95"/>
        <end position="115"/>
    </location>
</feature>
<keyword evidence="10" id="KW-1185">Reference proteome</keyword>
<sequence>MSESKKEPENVKEVESVESSLLYKDNEFDSHYLHQSKILSDAIDEIGFGKYQWGLLVVTGFGWWADNAWETSTLLIIPRLVETNGVHYPPDRAPYLLLCQTLGLLVGAVVWSFSADIIGRKLAFTMTFLCTGIFSLVAGASPNFAAIGTFCALWSVGVGGNLPVDSAIFLEALPSNKKWILTAMSAWWALGQLIANVVGWGLIANYSCPSDATTCLKEDNKGWRYYLFTLGALTLILFLIRFVFPLYESPRFYLGIGDYEKAVSVVHGIAKVNGKTSSLTVEDLKPHGEEASTTHRENVLIKEKLKKFNASHIRECFSSRKMTLSLILVVATWSLVGMAFPLYYTFLPYYLEQRGNASKPLSVRETYRNSLIILVIGIPASLIAGILVEFRIGRKGVLSISLLLTGVFLFCSTTAKTSNAYLGWNCGFSFASNMMYGVLYAYTPEVMPAKVRGTGVGIAAASNRVFGVFSPIIAIYANLKTSAPIFASGALFFVAGVLSLLFPYEPRGKANF</sequence>
<dbReference type="SUPFAM" id="SSF103473">
    <property type="entry name" value="MFS general substrate transporter"/>
    <property type="match status" value="1"/>
</dbReference>
<evidence type="ECO:0000256" key="5">
    <source>
        <dbReference type="ARBA" id="ARBA00022989"/>
    </source>
</evidence>
<feature type="domain" description="Major facilitator superfamily (MFS) profile" evidence="8">
    <location>
        <begin position="55"/>
        <end position="507"/>
    </location>
</feature>
<feature type="transmembrane region" description="Helical" evidence="7">
    <location>
        <begin position="483"/>
        <end position="504"/>
    </location>
</feature>
<comment type="caution">
    <text evidence="9">The sequence shown here is derived from an EMBL/GenBank/DDBJ whole genome shotgun (WGS) entry which is preliminary data.</text>
</comment>
<dbReference type="AlphaFoldDB" id="A0A9P7V9A0"/>
<dbReference type="EMBL" id="JAHMUF010000010">
    <property type="protein sequence ID" value="KAG7193765.1"/>
    <property type="molecule type" value="Genomic_DNA"/>
</dbReference>
<evidence type="ECO:0000256" key="3">
    <source>
        <dbReference type="ARBA" id="ARBA00022448"/>
    </source>
</evidence>
<keyword evidence="6 7" id="KW-0472">Membrane</keyword>
<proteinExistence type="inferred from homology"/>
<gene>
    <name evidence="9" type="ORF">KQ657_000457</name>
</gene>
<protein>
    <recommendedName>
        <fullName evidence="8">Major facilitator superfamily (MFS) profile domain-containing protein</fullName>
    </recommendedName>
</protein>
<feature type="transmembrane region" description="Helical" evidence="7">
    <location>
        <begin position="397"/>
        <end position="415"/>
    </location>
</feature>